<sequence length="360" mass="42576">MENTKDYKSQIFSNISKVENEIVILKQKYNKFFSIDHIFSNENGGKTRLNRQLYNENHEDIQTSIMEINYILEESLGYLKEELKMLLAKYNQFEKLDLNEFLIDDKNFFELLSISLKTQIMGGDLKNRYINDIKSIIDLKNRLNNLKYFISNFDTSTFDRHINKLGIEELINSSLIFEVIDSYALQYEELLKFELEIINFQKPKYKINSLKPINNLLELHRRKVDDYFYADTRYKIILDFDTNFQLKRTVNLNLAYVENIISNLIEQSCMDIIKKELKKGKVQKFISILINYNKNKLQIIVKNNGFEVGDIYNLFMLNSENKTIIETKNLVNSLNGELSIETKENEGMQYSVVIDVKNQI</sequence>
<evidence type="ECO:0000313" key="2">
    <source>
        <dbReference type="Proteomes" id="UP000509513"/>
    </source>
</evidence>
<dbReference type="EMBL" id="CP054051">
    <property type="protein sequence ID" value="QKJ28116.1"/>
    <property type="molecule type" value="Genomic_DNA"/>
</dbReference>
<dbReference type="InterPro" id="IPR036890">
    <property type="entry name" value="HATPase_C_sf"/>
</dbReference>
<dbReference type="Proteomes" id="UP000509513">
    <property type="component" value="Chromosome"/>
</dbReference>
<protein>
    <submittedName>
        <fullName evidence="1">Uncharacterized protein</fullName>
    </submittedName>
</protein>
<dbReference type="RefSeq" id="WP_024774352.1">
    <property type="nucleotide sequence ID" value="NZ_CP054051.1"/>
</dbReference>
<dbReference type="AlphaFoldDB" id="A0A7L5JSL0"/>
<organism evidence="1 2">
    <name type="scientific">Aliarcobacter cibarius</name>
    <dbReference type="NCBI Taxonomy" id="255507"/>
    <lineage>
        <taxon>Bacteria</taxon>
        <taxon>Pseudomonadati</taxon>
        <taxon>Campylobacterota</taxon>
        <taxon>Epsilonproteobacteria</taxon>
        <taxon>Campylobacterales</taxon>
        <taxon>Arcobacteraceae</taxon>
        <taxon>Aliarcobacter</taxon>
    </lineage>
</organism>
<proteinExistence type="predicted"/>
<dbReference type="SUPFAM" id="SSF55874">
    <property type="entry name" value="ATPase domain of HSP90 chaperone/DNA topoisomerase II/histidine kinase"/>
    <property type="match status" value="1"/>
</dbReference>
<dbReference type="KEGG" id="acib:ACBT_2236"/>
<accession>A0A7L5JSL0</accession>
<reference evidence="1 2" key="1">
    <citation type="submission" date="2020-05" db="EMBL/GenBank/DDBJ databases">
        <title>Complete genome sequencing of Campylobacter and Arcobacter type strains.</title>
        <authorList>
            <person name="Miller W.G."/>
            <person name="Yee E."/>
        </authorList>
    </citation>
    <scope>NUCLEOTIDE SEQUENCE [LARGE SCALE GENOMIC DNA]</scope>
    <source>
        <strain evidence="1 2">LMG 21996</strain>
    </source>
</reference>
<name>A0A7L5JSL0_9BACT</name>
<gene>
    <name evidence="1" type="ORF">ACBT_2236</name>
</gene>
<evidence type="ECO:0000313" key="1">
    <source>
        <dbReference type="EMBL" id="QKJ28116.1"/>
    </source>
</evidence>